<feature type="transmembrane region" description="Helical" evidence="1">
    <location>
        <begin position="52"/>
        <end position="73"/>
    </location>
</feature>
<sequence length="76" mass="8612">MIKLRYLVAVGILLKDTKNPVGQLVLTTWSVTFFIHAMPYGISKLAKFHKRLAWLVVTVPLSFGVFIIGWLILTIL</sequence>
<protein>
    <submittedName>
        <fullName evidence="2">Uncharacterized protein</fullName>
    </submittedName>
</protein>
<proteinExistence type="predicted"/>
<dbReference type="Proteomes" id="UP000247152">
    <property type="component" value="Unassembled WGS sequence"/>
</dbReference>
<feature type="transmembrane region" description="Helical" evidence="1">
    <location>
        <begin position="20"/>
        <end position="40"/>
    </location>
</feature>
<reference evidence="2 3" key="1">
    <citation type="submission" date="2018-05" db="EMBL/GenBank/DDBJ databases">
        <title>Legionella qingyii sp.nov., whole genome shotgun sequence.</title>
        <authorList>
            <person name="Wu H."/>
            <person name="Zhu Q."/>
            <person name="Hu C."/>
        </authorList>
    </citation>
    <scope>NUCLEOTIDE SEQUENCE [LARGE SCALE GENOMIC DNA]</scope>
    <source>
        <strain evidence="2 3">HEB18</strain>
    </source>
</reference>
<dbReference type="EMBL" id="QHJG01000025">
    <property type="protein sequence ID" value="PWY54918.1"/>
    <property type="molecule type" value="Genomic_DNA"/>
</dbReference>
<comment type="caution">
    <text evidence="2">The sequence shown here is derived from an EMBL/GenBank/DDBJ whole genome shotgun (WGS) entry which is preliminary data.</text>
</comment>
<gene>
    <name evidence="2" type="ORF">DGG96_14585</name>
</gene>
<name>A0A317U113_9GAMM</name>
<keyword evidence="1" id="KW-1133">Transmembrane helix</keyword>
<keyword evidence="1" id="KW-0812">Transmembrane</keyword>
<keyword evidence="1" id="KW-0472">Membrane</keyword>
<organism evidence="2 3">
    <name type="scientific">Legionella qingyii</name>
    <dbReference type="NCBI Taxonomy" id="2184757"/>
    <lineage>
        <taxon>Bacteria</taxon>
        <taxon>Pseudomonadati</taxon>
        <taxon>Pseudomonadota</taxon>
        <taxon>Gammaproteobacteria</taxon>
        <taxon>Legionellales</taxon>
        <taxon>Legionellaceae</taxon>
        <taxon>Legionella</taxon>
    </lineage>
</organism>
<evidence type="ECO:0000313" key="3">
    <source>
        <dbReference type="Proteomes" id="UP000247152"/>
    </source>
</evidence>
<dbReference type="AlphaFoldDB" id="A0A317U113"/>
<accession>A0A317U113</accession>
<evidence type="ECO:0000313" key="2">
    <source>
        <dbReference type="EMBL" id="PWY54918.1"/>
    </source>
</evidence>
<evidence type="ECO:0000256" key="1">
    <source>
        <dbReference type="SAM" id="Phobius"/>
    </source>
</evidence>